<proteinExistence type="predicted"/>
<reference evidence="3" key="1">
    <citation type="journal article" date="2014" name="Science">
        <title>Ancient hybridizations among the ancestral genomes of bread wheat.</title>
        <authorList>
            <consortium name="International Wheat Genome Sequencing Consortium,"/>
            <person name="Marcussen T."/>
            <person name="Sandve S.R."/>
            <person name="Heier L."/>
            <person name="Spannagl M."/>
            <person name="Pfeifer M."/>
            <person name="Jakobsen K.S."/>
            <person name="Wulff B.B."/>
            <person name="Steuernagel B."/>
            <person name="Mayer K.F."/>
            <person name="Olsen O.A."/>
        </authorList>
    </citation>
    <scope>NUCLEOTIDE SEQUENCE [LARGE SCALE GENOMIC DNA]</scope>
    <source>
        <strain evidence="3">cv. AL8/78</strain>
    </source>
</reference>
<feature type="region of interest" description="Disordered" evidence="1">
    <location>
        <begin position="1"/>
        <end position="40"/>
    </location>
</feature>
<reference evidence="2" key="5">
    <citation type="journal article" date="2021" name="G3 (Bethesda)">
        <title>Aegilops tauschii genome assembly Aet v5.0 features greater sequence contiguity and improved annotation.</title>
        <authorList>
            <person name="Wang L."/>
            <person name="Zhu T."/>
            <person name="Rodriguez J.C."/>
            <person name="Deal K.R."/>
            <person name="Dubcovsky J."/>
            <person name="McGuire P.E."/>
            <person name="Lux T."/>
            <person name="Spannagl M."/>
            <person name="Mayer K.F.X."/>
            <person name="Baldrich P."/>
            <person name="Meyers B.C."/>
            <person name="Huo N."/>
            <person name="Gu Y.Q."/>
            <person name="Zhou H."/>
            <person name="Devos K.M."/>
            <person name="Bennetzen J.L."/>
            <person name="Unver T."/>
            <person name="Budak H."/>
            <person name="Gulick P.J."/>
            <person name="Galiba G."/>
            <person name="Kalapos B."/>
            <person name="Nelson D.R."/>
            <person name="Li P."/>
            <person name="You F.M."/>
            <person name="Luo M.C."/>
            <person name="Dvorak J."/>
        </authorList>
    </citation>
    <scope>NUCLEOTIDE SEQUENCE [LARGE SCALE GENOMIC DNA]</scope>
    <source>
        <strain evidence="2">cv. AL8/78</strain>
    </source>
</reference>
<reference evidence="3" key="2">
    <citation type="journal article" date="2017" name="Nat. Plants">
        <title>The Aegilops tauschii genome reveals multiple impacts of transposons.</title>
        <authorList>
            <person name="Zhao G."/>
            <person name="Zou C."/>
            <person name="Li K."/>
            <person name="Wang K."/>
            <person name="Li T."/>
            <person name="Gao L."/>
            <person name="Zhang X."/>
            <person name="Wang H."/>
            <person name="Yang Z."/>
            <person name="Liu X."/>
            <person name="Jiang W."/>
            <person name="Mao L."/>
            <person name="Kong X."/>
            <person name="Jiao Y."/>
            <person name="Jia J."/>
        </authorList>
    </citation>
    <scope>NUCLEOTIDE SEQUENCE [LARGE SCALE GENOMIC DNA]</scope>
    <source>
        <strain evidence="3">cv. AL8/78</strain>
    </source>
</reference>
<name>A0A453BM68_AEGTS</name>
<dbReference type="AlphaFoldDB" id="A0A453BM68"/>
<protein>
    <submittedName>
        <fullName evidence="2">Uncharacterized protein</fullName>
    </submittedName>
</protein>
<keyword evidence="3" id="KW-1185">Reference proteome</keyword>
<reference evidence="2" key="3">
    <citation type="journal article" date="2017" name="Nature">
        <title>Genome sequence of the progenitor of the wheat D genome Aegilops tauschii.</title>
        <authorList>
            <person name="Luo M.C."/>
            <person name="Gu Y.Q."/>
            <person name="Puiu D."/>
            <person name="Wang H."/>
            <person name="Twardziok S.O."/>
            <person name="Deal K.R."/>
            <person name="Huo N."/>
            <person name="Zhu T."/>
            <person name="Wang L."/>
            <person name="Wang Y."/>
            <person name="McGuire P.E."/>
            <person name="Liu S."/>
            <person name="Long H."/>
            <person name="Ramasamy R.K."/>
            <person name="Rodriguez J.C."/>
            <person name="Van S.L."/>
            <person name="Yuan L."/>
            <person name="Wang Z."/>
            <person name="Xia Z."/>
            <person name="Xiao L."/>
            <person name="Anderson O.D."/>
            <person name="Ouyang S."/>
            <person name="Liang Y."/>
            <person name="Zimin A.V."/>
            <person name="Pertea G."/>
            <person name="Qi P."/>
            <person name="Bennetzen J.L."/>
            <person name="Dai X."/>
            <person name="Dawson M.W."/>
            <person name="Muller H.G."/>
            <person name="Kugler K."/>
            <person name="Rivarola-Duarte L."/>
            <person name="Spannagl M."/>
            <person name="Mayer K.F.X."/>
            <person name="Lu F.H."/>
            <person name="Bevan M.W."/>
            <person name="Leroy P."/>
            <person name="Li P."/>
            <person name="You F.M."/>
            <person name="Sun Q."/>
            <person name="Liu Z."/>
            <person name="Lyons E."/>
            <person name="Wicker T."/>
            <person name="Salzberg S.L."/>
            <person name="Devos K.M."/>
            <person name="Dvorak J."/>
        </authorList>
    </citation>
    <scope>NUCLEOTIDE SEQUENCE [LARGE SCALE GENOMIC DNA]</scope>
    <source>
        <strain evidence="2">cv. AL8/78</strain>
    </source>
</reference>
<evidence type="ECO:0000313" key="3">
    <source>
        <dbReference type="Proteomes" id="UP000015105"/>
    </source>
</evidence>
<organism evidence="2 3">
    <name type="scientific">Aegilops tauschii subsp. strangulata</name>
    <name type="common">Goatgrass</name>
    <dbReference type="NCBI Taxonomy" id="200361"/>
    <lineage>
        <taxon>Eukaryota</taxon>
        <taxon>Viridiplantae</taxon>
        <taxon>Streptophyta</taxon>
        <taxon>Embryophyta</taxon>
        <taxon>Tracheophyta</taxon>
        <taxon>Spermatophyta</taxon>
        <taxon>Magnoliopsida</taxon>
        <taxon>Liliopsida</taxon>
        <taxon>Poales</taxon>
        <taxon>Poaceae</taxon>
        <taxon>BOP clade</taxon>
        <taxon>Pooideae</taxon>
        <taxon>Triticodae</taxon>
        <taxon>Triticeae</taxon>
        <taxon>Triticinae</taxon>
        <taxon>Aegilops</taxon>
    </lineage>
</organism>
<dbReference type="Proteomes" id="UP000015105">
    <property type="component" value="Chromosome 2D"/>
</dbReference>
<accession>A0A453BM68</accession>
<reference evidence="2" key="4">
    <citation type="submission" date="2019-03" db="UniProtKB">
        <authorList>
            <consortium name="EnsemblPlants"/>
        </authorList>
    </citation>
    <scope>IDENTIFICATION</scope>
</reference>
<dbReference type="EnsemblPlants" id="AET2Gv20561100.1">
    <property type="protein sequence ID" value="AET2Gv20561100.1"/>
    <property type="gene ID" value="AET2Gv20561100"/>
</dbReference>
<evidence type="ECO:0000313" key="2">
    <source>
        <dbReference type="EnsemblPlants" id="AET2Gv20561100.1"/>
    </source>
</evidence>
<evidence type="ECO:0000256" key="1">
    <source>
        <dbReference type="SAM" id="MobiDB-lite"/>
    </source>
</evidence>
<sequence>FSSFLVPPLPDPSAGRIQQPHHGGVMKQPAPAPPCRSPLPLTLLRHPPLDAFRPSRPPPPPWISAGRSCPWARGWTTRHLNSGANRLCSGSSAILLACPGLARLPPIRPTTSTDLLLLPPQQQ</sequence>
<dbReference type="Gramene" id="AET2Gv20561100.1">
    <property type="protein sequence ID" value="AET2Gv20561100.1"/>
    <property type="gene ID" value="AET2Gv20561100"/>
</dbReference>